<keyword evidence="2" id="KW-0804">Transcription</keyword>
<dbReference type="EMBL" id="JAKRVY010000005">
    <property type="protein sequence ID" value="MCL9813982.1"/>
    <property type="molecule type" value="Genomic_DNA"/>
</dbReference>
<evidence type="ECO:0000313" key="8">
    <source>
        <dbReference type="Proteomes" id="UP001202674"/>
    </source>
</evidence>
<dbReference type="AlphaFoldDB" id="A0AAE3FQV5"/>
<dbReference type="Pfam" id="PF00589">
    <property type="entry name" value="Phage_integrase"/>
    <property type="match status" value="1"/>
</dbReference>
<dbReference type="Gene3D" id="3.30.450.40">
    <property type="match status" value="1"/>
</dbReference>
<dbReference type="CDD" id="cd00397">
    <property type="entry name" value="DNA_BRE_C"/>
    <property type="match status" value="1"/>
</dbReference>
<dbReference type="InterPro" id="IPR029016">
    <property type="entry name" value="GAF-like_dom_sf"/>
</dbReference>
<dbReference type="InterPro" id="IPR007050">
    <property type="entry name" value="HTH_bacterioopsin"/>
</dbReference>
<dbReference type="PANTHER" id="PTHR34236">
    <property type="entry name" value="DIMETHYL SULFOXIDE REDUCTASE TRANSCRIPTIONAL ACTIVATOR"/>
    <property type="match status" value="1"/>
</dbReference>
<gene>
    <name evidence="7" type="ORF">AArcSt11_09995</name>
</gene>
<accession>A0AAE3FQV5</accession>
<dbReference type="InterPro" id="IPR035965">
    <property type="entry name" value="PAS-like_dom_sf"/>
</dbReference>
<name>A0AAE3FQV5_9EURY</name>
<dbReference type="SUPFAM" id="SSF56349">
    <property type="entry name" value="DNA breaking-rejoining enzymes"/>
    <property type="match status" value="1"/>
</dbReference>
<dbReference type="PANTHER" id="PTHR34236:SF1">
    <property type="entry name" value="DIMETHYL SULFOXIDE REDUCTASE TRANSCRIPTIONAL ACTIVATOR"/>
    <property type="match status" value="1"/>
</dbReference>
<dbReference type="Pfam" id="PF04967">
    <property type="entry name" value="HTH_10"/>
    <property type="match status" value="1"/>
</dbReference>
<evidence type="ECO:0000259" key="6">
    <source>
        <dbReference type="Pfam" id="PF15915"/>
    </source>
</evidence>
<feature type="domain" description="HTH bat-type" evidence="5">
    <location>
        <begin position="647"/>
        <end position="698"/>
    </location>
</feature>
<comment type="caution">
    <text evidence="7">The sequence shown here is derived from an EMBL/GenBank/DDBJ whole genome shotgun (WGS) entry which is preliminary data.</text>
</comment>
<proteinExistence type="predicted"/>
<keyword evidence="3" id="KW-0233">DNA recombination</keyword>
<dbReference type="Proteomes" id="UP001202674">
    <property type="component" value="Unassembled WGS sequence"/>
</dbReference>
<organism evidence="7 8">
    <name type="scientific">Natranaeroarchaeum aerophilus</name>
    <dbReference type="NCBI Taxonomy" id="2917711"/>
    <lineage>
        <taxon>Archaea</taxon>
        <taxon>Methanobacteriati</taxon>
        <taxon>Methanobacteriota</taxon>
        <taxon>Stenosarchaea group</taxon>
        <taxon>Halobacteria</taxon>
        <taxon>Halobacteriales</taxon>
        <taxon>Natronoarchaeaceae</taxon>
        <taxon>Natranaeroarchaeum</taxon>
    </lineage>
</organism>
<sequence>MYASERGDALSRIEYERLLDAATTYRQALVVRLVAEAGLRTSEIVRISPDALRSVGTGAILDVSEGDSTRVTYLNSDLARAFERYVRSNDLDPEVPIVDVTPRRLSMLIDEVTDEAADQTGNDRFRSVSTADLRQFFAETLLVEEDVDPRIVRTVGGWQSLDTLVQYLDPIDEDAIVEALSSASVQARSGEPSGSSDSFDELSRVLCDASAVRAIVRLDADGYVERWHDARAADVRERGDLSGRHLSSFYDQGTADDRERDVYLSAARETGTHETDGWWFGADGERFHGRTVVSARRHDDGTAGFTMLVFDSPGSELTPASGPSKVWIDVTERVRTVGDSLLSLSDRAEIEHAVCEGLTEGSAYSFAWIGATDLSEQRFTPSVSAEIDDASLEAMIDRIDEADSETPWQEAVRTESVCTGSRLDTEQSVESIIAVPLQHRQTTYGVLVLATERHPERWERDALSSFGRRVGHTITAAQRRKLLLSDSIVELEFWCADGRSFFVTASDELDCRFALESIVPVSESALLFFVTLSGGDPAPVFDRAAEHRGVDEFRLVESHEDGALLEFVVSGDSPLLTLTAYGGTITDATFESGEGTLLAEIARDADPRTFVEGLETAFPRIELVGKTEIERPVRTVREFREGVDDRLTDRQESCLQAAYYGGYFDWPRGSTAEEVADSMGVSSPTLHNHLRKGQHVLMQAFFEGSEPE</sequence>
<dbReference type="InterPro" id="IPR031803">
    <property type="entry name" value="BAT_GAF/HTH-assoc"/>
</dbReference>
<evidence type="ECO:0000256" key="2">
    <source>
        <dbReference type="ARBA" id="ARBA00023163"/>
    </source>
</evidence>
<dbReference type="InterPro" id="IPR013762">
    <property type="entry name" value="Integrase-like_cat_sf"/>
</dbReference>
<dbReference type="GO" id="GO:0015074">
    <property type="term" value="P:DNA integration"/>
    <property type="evidence" value="ECO:0007669"/>
    <property type="project" value="InterPro"/>
</dbReference>
<feature type="domain" description="Bacterioopsin transcriptional activator GAF and HTH associated" evidence="6">
    <location>
        <begin position="486"/>
        <end position="641"/>
    </location>
</feature>
<dbReference type="SUPFAM" id="SSF55781">
    <property type="entry name" value="GAF domain-like"/>
    <property type="match status" value="1"/>
</dbReference>
<feature type="domain" description="Tyr recombinase" evidence="4">
    <location>
        <begin position="13"/>
        <end position="169"/>
    </location>
</feature>
<evidence type="ECO:0000256" key="1">
    <source>
        <dbReference type="ARBA" id="ARBA00023015"/>
    </source>
</evidence>
<dbReference type="GO" id="GO:0003677">
    <property type="term" value="F:DNA binding"/>
    <property type="evidence" value="ECO:0007669"/>
    <property type="project" value="InterPro"/>
</dbReference>
<dbReference type="RefSeq" id="WP_250596769.1">
    <property type="nucleotide sequence ID" value="NZ_JAKRVY010000005.1"/>
</dbReference>
<reference evidence="7 8" key="1">
    <citation type="journal article" date="2022" name="Syst. Appl. Microbiol.">
        <title>Natronocalculus amylovorans gen. nov., sp. nov., and Natranaeroarchaeum aerophilus sp. nov., dominant culturable amylolytic natronoarchaea from hypersaline soda lakes in southwestern Siberia.</title>
        <authorList>
            <person name="Sorokin D.Y."/>
            <person name="Elcheninov A.G."/>
            <person name="Khizhniak T.V."/>
            <person name="Koenen M."/>
            <person name="Bale N.J."/>
            <person name="Damste J.S.S."/>
            <person name="Kublanov I.V."/>
        </authorList>
    </citation>
    <scope>NUCLEOTIDE SEQUENCE [LARGE SCALE GENOMIC DNA]</scope>
    <source>
        <strain evidence="7 8">AArc-St1-1</strain>
    </source>
</reference>
<dbReference type="InterPro" id="IPR002104">
    <property type="entry name" value="Integrase_catalytic"/>
</dbReference>
<evidence type="ECO:0000259" key="5">
    <source>
        <dbReference type="Pfam" id="PF04967"/>
    </source>
</evidence>
<dbReference type="Pfam" id="PF15915">
    <property type="entry name" value="BAT"/>
    <property type="match status" value="1"/>
</dbReference>
<dbReference type="SUPFAM" id="SSF55785">
    <property type="entry name" value="PYP-like sensor domain (PAS domain)"/>
    <property type="match status" value="1"/>
</dbReference>
<evidence type="ECO:0000313" key="7">
    <source>
        <dbReference type="EMBL" id="MCL9813982.1"/>
    </source>
</evidence>
<evidence type="ECO:0000256" key="3">
    <source>
        <dbReference type="ARBA" id="ARBA00023172"/>
    </source>
</evidence>
<dbReference type="InterPro" id="IPR011010">
    <property type="entry name" value="DNA_brk_join_enz"/>
</dbReference>
<protein>
    <submittedName>
        <fullName evidence="7">Helix-turn-helix domain-containing protein</fullName>
    </submittedName>
</protein>
<evidence type="ECO:0000259" key="4">
    <source>
        <dbReference type="Pfam" id="PF00589"/>
    </source>
</evidence>
<keyword evidence="8" id="KW-1185">Reference proteome</keyword>
<dbReference type="Gene3D" id="1.10.443.10">
    <property type="entry name" value="Intergrase catalytic core"/>
    <property type="match status" value="1"/>
</dbReference>
<dbReference type="GO" id="GO:0006310">
    <property type="term" value="P:DNA recombination"/>
    <property type="evidence" value="ECO:0007669"/>
    <property type="project" value="UniProtKB-KW"/>
</dbReference>
<keyword evidence="1" id="KW-0805">Transcription regulation</keyword>